<dbReference type="Pfam" id="PF01555">
    <property type="entry name" value="N6_N4_Mtase"/>
    <property type="match status" value="1"/>
</dbReference>
<organism evidence="6 7">
    <name type="scientific">Planktothrix serta PCC 8927</name>
    <dbReference type="NCBI Taxonomy" id="671068"/>
    <lineage>
        <taxon>Bacteria</taxon>
        <taxon>Bacillati</taxon>
        <taxon>Cyanobacteriota</taxon>
        <taxon>Cyanophyceae</taxon>
        <taxon>Oscillatoriophycideae</taxon>
        <taxon>Oscillatoriales</taxon>
        <taxon>Microcoleaceae</taxon>
        <taxon>Planktothrix</taxon>
    </lineage>
</organism>
<comment type="caution">
    <text evidence="6">The sequence shown here is derived from an EMBL/GenBank/DDBJ whole genome shotgun (WGS) entry which is preliminary data.</text>
</comment>
<dbReference type="InterPro" id="IPR002941">
    <property type="entry name" value="DNA_methylase_N4/N6"/>
</dbReference>
<sequence>MINPVLLKQSNLLKIMVNQLYYGDNLEVLRRYIKDESVDLCYIDPPFNSKRNYNQIYNNIGSEDKAQAQAFIDTWEWDDHAIHGIEEIITNYHGLFTQQCIDLIIGLRNVLGKGSLLAYLVSMTLRITEIHRVLKPTGSFYLHCDPNASHYLKLVLDAVFCAKVGSFRNEIVWIYSRMAAKNQKQLSKCHDIIFWYSKSEKWVFNVDEIRLPYAETSKARAGYKKTNLGGGKPKSEICELNEGGKFPEDWINIPFIRGKEYLGYPTQKPEGLLERIIKASSNENDIVLDAYCGCGTTVAVSQKLDRKWIGIDITYQSISLILRRLEDSFGKGVLDTIKLHGIPKDIESATALANKADDRTRKEFEKWAILTYTNNRAIINTKKGSDQGVDGIAYFQGNQNEPEKIIFQVKSGKVKPGDIRDLIGTMTLENASIAIFITLENPTKDMIKTAKSAGFYQSQYMSQSCDKIQIVTVQDIIENQKRLNIRLSLEVVKSAEKQKEVKVNQMELDLDI</sequence>
<name>A0A7Z9BVP1_9CYAN</name>
<dbReference type="RefSeq" id="WP_231506055.1">
    <property type="nucleotide sequence ID" value="NZ_LR734877.1"/>
</dbReference>
<keyword evidence="3" id="KW-0808">Transferase</keyword>
<evidence type="ECO:0000256" key="3">
    <source>
        <dbReference type="ARBA" id="ARBA00022679"/>
    </source>
</evidence>
<dbReference type="SUPFAM" id="SSF53335">
    <property type="entry name" value="S-adenosyl-L-methionine-dependent methyltransferases"/>
    <property type="match status" value="1"/>
</dbReference>
<feature type="domain" description="Restriction endonuclease type IV Mrr" evidence="5">
    <location>
        <begin position="362"/>
        <end position="452"/>
    </location>
</feature>
<dbReference type="GO" id="GO:0008170">
    <property type="term" value="F:N-methyltransferase activity"/>
    <property type="evidence" value="ECO:0007669"/>
    <property type="project" value="InterPro"/>
</dbReference>
<accession>A0A7Z9BVP1</accession>
<evidence type="ECO:0000256" key="2">
    <source>
        <dbReference type="ARBA" id="ARBA00022603"/>
    </source>
</evidence>
<keyword evidence="7" id="KW-1185">Reference proteome</keyword>
<dbReference type="GO" id="GO:0032259">
    <property type="term" value="P:methylation"/>
    <property type="evidence" value="ECO:0007669"/>
    <property type="project" value="UniProtKB-KW"/>
</dbReference>
<feature type="domain" description="DNA methylase N-4/N-6" evidence="4">
    <location>
        <begin position="38"/>
        <end position="319"/>
    </location>
</feature>
<dbReference type="EMBL" id="CZCU02000149">
    <property type="protein sequence ID" value="VXD21979.1"/>
    <property type="molecule type" value="Genomic_DNA"/>
</dbReference>
<dbReference type="GO" id="GO:0009307">
    <property type="term" value="P:DNA restriction-modification system"/>
    <property type="evidence" value="ECO:0007669"/>
    <property type="project" value="InterPro"/>
</dbReference>
<protein>
    <submittedName>
        <fullName evidence="6">DNA methylase N-4/N-6 domain protein</fullName>
    </submittedName>
</protein>
<evidence type="ECO:0000313" key="7">
    <source>
        <dbReference type="Proteomes" id="UP000184550"/>
    </source>
</evidence>
<dbReference type="PROSITE" id="PS00092">
    <property type="entry name" value="N6_MTASE"/>
    <property type="match status" value="1"/>
</dbReference>
<dbReference type="Gene3D" id="3.40.50.150">
    <property type="entry name" value="Vaccinia Virus protein VP39"/>
    <property type="match status" value="1"/>
</dbReference>
<evidence type="ECO:0000256" key="1">
    <source>
        <dbReference type="ARBA" id="ARBA00006594"/>
    </source>
</evidence>
<dbReference type="InterPro" id="IPR011856">
    <property type="entry name" value="tRNA_endonuc-like_dom_sf"/>
</dbReference>
<dbReference type="InterPro" id="IPR011335">
    <property type="entry name" value="Restrct_endonuc-II-like"/>
</dbReference>
<dbReference type="InterPro" id="IPR001091">
    <property type="entry name" value="RM_Methyltransferase"/>
</dbReference>
<gene>
    <name evidence="6" type="ORF">PL8927_720319</name>
</gene>
<reference evidence="6" key="1">
    <citation type="submission" date="2019-10" db="EMBL/GenBank/DDBJ databases">
        <authorList>
            <consortium name="Genoscope - CEA"/>
            <person name="William W."/>
        </authorList>
    </citation>
    <scope>NUCLEOTIDE SEQUENCE [LARGE SCALE GENOMIC DNA]</scope>
    <source>
        <strain evidence="6">BBR_PRJEB10992</strain>
    </source>
</reference>
<dbReference type="InterPro" id="IPR007560">
    <property type="entry name" value="Restrct_endonuc_IV_Mrr"/>
</dbReference>
<dbReference type="AlphaFoldDB" id="A0A7Z9BVP1"/>
<keyword evidence="2 6" id="KW-0489">Methyltransferase</keyword>
<dbReference type="Gene3D" id="3.40.1350.10">
    <property type="match status" value="1"/>
</dbReference>
<dbReference type="PRINTS" id="PR00508">
    <property type="entry name" value="S21N4MTFRASE"/>
</dbReference>
<dbReference type="InterPro" id="IPR029063">
    <property type="entry name" value="SAM-dependent_MTases_sf"/>
</dbReference>
<dbReference type="Proteomes" id="UP000184550">
    <property type="component" value="Unassembled WGS sequence"/>
</dbReference>
<evidence type="ECO:0000259" key="5">
    <source>
        <dbReference type="Pfam" id="PF04471"/>
    </source>
</evidence>
<dbReference type="GO" id="GO:0003677">
    <property type="term" value="F:DNA binding"/>
    <property type="evidence" value="ECO:0007669"/>
    <property type="project" value="InterPro"/>
</dbReference>
<dbReference type="SUPFAM" id="SSF52980">
    <property type="entry name" value="Restriction endonuclease-like"/>
    <property type="match status" value="1"/>
</dbReference>
<comment type="similarity">
    <text evidence="1">Belongs to the N(4)/N(6)-methyltransferase family.</text>
</comment>
<dbReference type="GO" id="GO:0004519">
    <property type="term" value="F:endonuclease activity"/>
    <property type="evidence" value="ECO:0007669"/>
    <property type="project" value="InterPro"/>
</dbReference>
<proteinExistence type="inferred from homology"/>
<evidence type="ECO:0000313" key="6">
    <source>
        <dbReference type="EMBL" id="VXD21979.1"/>
    </source>
</evidence>
<evidence type="ECO:0000259" key="4">
    <source>
        <dbReference type="Pfam" id="PF01555"/>
    </source>
</evidence>
<dbReference type="InterPro" id="IPR002052">
    <property type="entry name" value="DNA_methylase_N6_adenine_CS"/>
</dbReference>
<dbReference type="Pfam" id="PF04471">
    <property type="entry name" value="Mrr_cat"/>
    <property type="match status" value="1"/>
</dbReference>